<organism evidence="1 2">
    <name type="scientific">Gemmatimonas aurantiaca</name>
    <dbReference type="NCBI Taxonomy" id="173480"/>
    <lineage>
        <taxon>Bacteria</taxon>
        <taxon>Pseudomonadati</taxon>
        <taxon>Gemmatimonadota</taxon>
        <taxon>Gemmatimonadia</taxon>
        <taxon>Gemmatimonadales</taxon>
        <taxon>Gemmatimonadaceae</taxon>
        <taxon>Gemmatimonas</taxon>
    </lineage>
</organism>
<comment type="caution">
    <text evidence="1">The sequence shown here is derived from an EMBL/GenBank/DDBJ whole genome shotgun (WGS) entry which is preliminary data.</text>
</comment>
<protein>
    <recommendedName>
        <fullName evidence="3">Glycosyltransferase</fullName>
    </recommendedName>
</protein>
<dbReference type="Gene3D" id="3.40.50.2000">
    <property type="entry name" value="Glycogen Phosphorylase B"/>
    <property type="match status" value="1"/>
</dbReference>
<accession>A0A3D4VDK4</accession>
<sequence>MRVLVLTTAPRYTPDVQLLLHLAAALSARGDVVALACVQGSAVGREVSVEWPRLTLRTFGSIGSTRHTSAVREVVGALRPDVMLVRSEADARLASAAMGSRGGVVRLVALDERGQADTDEANGGWSFGRSRARIVEWGRRAPALSWPGAAPADEIRESGVSSELLVLPPFATPGEDSTEPPPYDVHTATALRAAAHLRTRHPALKVTLLGDVAVMQGARVHAASLNLTSALSIRPLQSLLSLAERGATALWVADQGDLGAICTLAAMRQGLPVVMTHDAAASVLVAPAITGVLDEVPYSATAPALAVSIVMELARLLGDRTKRRAMDEAARSKADREHGWNAFVDDAATQLARAAGPSARTSAGASTRTSS</sequence>
<evidence type="ECO:0000313" key="2">
    <source>
        <dbReference type="Proteomes" id="UP000264071"/>
    </source>
</evidence>
<proteinExistence type="predicted"/>
<evidence type="ECO:0008006" key="3">
    <source>
        <dbReference type="Google" id="ProtNLM"/>
    </source>
</evidence>
<dbReference type="EMBL" id="DPIY01000011">
    <property type="protein sequence ID" value="HCT58718.1"/>
    <property type="molecule type" value="Genomic_DNA"/>
</dbReference>
<dbReference type="Proteomes" id="UP000264071">
    <property type="component" value="Unassembled WGS sequence"/>
</dbReference>
<dbReference type="SUPFAM" id="SSF53756">
    <property type="entry name" value="UDP-Glycosyltransferase/glycogen phosphorylase"/>
    <property type="match status" value="1"/>
</dbReference>
<evidence type="ECO:0000313" key="1">
    <source>
        <dbReference type="EMBL" id="HCT58718.1"/>
    </source>
</evidence>
<gene>
    <name evidence="1" type="ORF">DGD08_16045</name>
</gene>
<name>A0A3D4VDK4_9BACT</name>
<reference evidence="1 2" key="1">
    <citation type="journal article" date="2018" name="Nat. Biotechnol.">
        <title>A standardized bacterial taxonomy based on genome phylogeny substantially revises the tree of life.</title>
        <authorList>
            <person name="Parks D.H."/>
            <person name="Chuvochina M."/>
            <person name="Waite D.W."/>
            <person name="Rinke C."/>
            <person name="Skarshewski A."/>
            <person name="Chaumeil P.A."/>
            <person name="Hugenholtz P."/>
        </authorList>
    </citation>
    <scope>NUCLEOTIDE SEQUENCE [LARGE SCALE GENOMIC DNA]</scope>
    <source>
        <strain evidence="1">UBA8844</strain>
    </source>
</reference>
<dbReference type="AlphaFoldDB" id="A0A3D4VDK4"/>